<evidence type="ECO:0000313" key="3">
    <source>
        <dbReference type="Proteomes" id="UP001501207"/>
    </source>
</evidence>
<keyword evidence="1" id="KW-0472">Membrane</keyword>
<protein>
    <submittedName>
        <fullName evidence="2">Phosphoglycerate mutase family protein</fullName>
    </submittedName>
</protein>
<keyword evidence="3" id="KW-1185">Reference proteome</keyword>
<sequence>MPNPADFDRHSPSVRNFTAVNDEYHIMKHSSGLILFWIMAGLFVAGIAGCKRTAENSVTHFYIVRHAERYPGFEGSLTWYGRLRAGDLMRKLQDSGIGKIYVTPFVRTVQTADSLRLLQRIDTACYLADTSGRDLLRSLTVHKDYGKRILIVGHANTLPGILRSLGVKEPLPAFPDTVYNRLFEVVNDHGKVSLRSSSYGRPSLPPAPAP</sequence>
<proteinExistence type="predicted"/>
<dbReference type="RefSeq" id="WP_344981433.1">
    <property type="nucleotide sequence ID" value="NZ_BAABFN010000022.1"/>
</dbReference>
<evidence type="ECO:0000313" key="2">
    <source>
        <dbReference type="EMBL" id="GAA4319501.1"/>
    </source>
</evidence>
<organism evidence="2 3">
    <name type="scientific">Compostibacter hankyongensis</name>
    <dbReference type="NCBI Taxonomy" id="1007089"/>
    <lineage>
        <taxon>Bacteria</taxon>
        <taxon>Pseudomonadati</taxon>
        <taxon>Bacteroidota</taxon>
        <taxon>Chitinophagia</taxon>
        <taxon>Chitinophagales</taxon>
        <taxon>Chitinophagaceae</taxon>
        <taxon>Compostibacter</taxon>
    </lineage>
</organism>
<dbReference type="Proteomes" id="UP001501207">
    <property type="component" value="Unassembled WGS sequence"/>
</dbReference>
<keyword evidence="1" id="KW-0812">Transmembrane</keyword>
<dbReference type="InterPro" id="IPR029033">
    <property type="entry name" value="His_PPase_superfam"/>
</dbReference>
<reference evidence="3" key="1">
    <citation type="journal article" date="2019" name="Int. J. Syst. Evol. Microbiol.">
        <title>The Global Catalogue of Microorganisms (GCM) 10K type strain sequencing project: providing services to taxonomists for standard genome sequencing and annotation.</title>
        <authorList>
            <consortium name="The Broad Institute Genomics Platform"/>
            <consortium name="The Broad Institute Genome Sequencing Center for Infectious Disease"/>
            <person name="Wu L."/>
            <person name="Ma J."/>
        </authorList>
    </citation>
    <scope>NUCLEOTIDE SEQUENCE [LARGE SCALE GENOMIC DNA]</scope>
    <source>
        <strain evidence="3">JCM 17664</strain>
    </source>
</reference>
<dbReference type="SUPFAM" id="SSF53254">
    <property type="entry name" value="Phosphoglycerate mutase-like"/>
    <property type="match status" value="1"/>
</dbReference>
<gene>
    <name evidence="2" type="ORF">GCM10023143_32990</name>
</gene>
<feature type="transmembrane region" description="Helical" evidence="1">
    <location>
        <begin position="32"/>
        <end position="50"/>
    </location>
</feature>
<comment type="caution">
    <text evidence="2">The sequence shown here is derived from an EMBL/GenBank/DDBJ whole genome shotgun (WGS) entry which is preliminary data.</text>
</comment>
<dbReference type="CDD" id="cd07040">
    <property type="entry name" value="HP"/>
    <property type="match status" value="1"/>
</dbReference>
<keyword evidence="1" id="KW-1133">Transmembrane helix</keyword>
<accession>A0ABP8G8E4</accession>
<dbReference type="Gene3D" id="3.40.50.1240">
    <property type="entry name" value="Phosphoglycerate mutase-like"/>
    <property type="match status" value="1"/>
</dbReference>
<evidence type="ECO:0000256" key="1">
    <source>
        <dbReference type="SAM" id="Phobius"/>
    </source>
</evidence>
<name>A0ABP8G8E4_9BACT</name>
<dbReference type="EMBL" id="BAABFN010000022">
    <property type="protein sequence ID" value="GAA4319501.1"/>
    <property type="molecule type" value="Genomic_DNA"/>
</dbReference>